<comment type="similarity">
    <text evidence="2">Belongs to the DegT/DnrJ/EryC1 family.</text>
</comment>
<dbReference type="RefSeq" id="WP_219237445.1">
    <property type="nucleotide sequence ID" value="NZ_JAHWZX010000004.1"/>
</dbReference>
<proteinExistence type="inferred from homology"/>
<comment type="caution">
    <text evidence="3">The sequence shown here is derived from an EMBL/GenBank/DDBJ whole genome shotgun (WGS) entry which is preliminary data.</text>
</comment>
<dbReference type="GO" id="GO:0008483">
    <property type="term" value="F:transaminase activity"/>
    <property type="evidence" value="ECO:0007669"/>
    <property type="project" value="UniProtKB-KW"/>
</dbReference>
<evidence type="ECO:0000256" key="2">
    <source>
        <dbReference type="RuleBase" id="RU004508"/>
    </source>
</evidence>
<protein>
    <submittedName>
        <fullName evidence="3">DegT/DnrJ/EryC1/StrS family aminotransferase</fullName>
    </submittedName>
</protein>
<dbReference type="Pfam" id="PF01041">
    <property type="entry name" value="DegT_DnrJ_EryC1"/>
    <property type="match status" value="1"/>
</dbReference>
<evidence type="ECO:0000256" key="1">
    <source>
        <dbReference type="ARBA" id="ARBA00022898"/>
    </source>
</evidence>
<dbReference type="InterPro" id="IPR000653">
    <property type="entry name" value="DegT/StrS_aminotransferase"/>
</dbReference>
<gene>
    <name evidence="3" type="ORF">KY084_05480</name>
</gene>
<evidence type="ECO:0000313" key="3">
    <source>
        <dbReference type="EMBL" id="MBW4330323.1"/>
    </source>
</evidence>
<keyword evidence="3" id="KW-0808">Transferase</keyword>
<dbReference type="Proteomes" id="UP001197214">
    <property type="component" value="Unassembled WGS sequence"/>
</dbReference>
<sequence>MAPKAIPLISPHPPRLSMMGDALREVEESGQFSNAGPQVSAFEAEALEQLFQDEGECHAVANATLGLMLAAREAAGRDWRGERYAMMPAFTFAATAHAAQWAGLTPLFIDSDPADWSACEQAEEAALARYGDRIALVMPYATFGTCIDLDRYRDMADRHGVGVVIDAAASLGALDERGRGFGAGYPFATVFSMHATKSFATAEGGLVYSGDARRIAAIREMGNFGFGAPRLATRSGLNAKLPEILGVMARAKLAQIDAVGKHRSQLLAAYHTALRGFEFQQLSGERPLAQFLSLLLPRDLSERREDIIALLAENGIGAGSYFSPHLGKHPHFAATAQCEAVPVADDIAQRVLSLPLHEGMNTADVPRIASALLDALARTAAPSRVMAQAGMVPDGAGTGTVIVGGGPGGMAVLVAAARAGRIEELVSSGLTIVERGETLGTGLLGEYAITSDSTAETFLTAIAQSPYPEIAAMADMPGTRIIERYKGALGVPLALTPPFLRELGERLGAIAERAGATILRRTEVRSARQLRGGGWSVTLRDPNDMVRDVTAEQILIATGGHQSMASARAERVAGDTLAHLAGERLILSESVIRTGGVVALRDSLASVPAPRIAVVGGSTSALSTVALLLKAQPALPLGAGAIRLIHRRPLRPFYPSAQAARADGFDDFDDADICPVSGFVYRLAGFRLEARELILRMLAIGGREPDPRVAMIDTTQSEIAAREAIESADIVIAALGYRPNGLALHDIEGERIALAADAVGRPRLVNQACEVIDAGGDAVRGVYGIGLAAGFVPEGRLGGEPSFQGKANGLWLWQNDVGAMIVDRLLEDRTRAAA</sequence>
<keyword evidence="3" id="KW-0032">Aminotransferase</keyword>
<dbReference type="EMBL" id="JAHWZX010000004">
    <property type="protein sequence ID" value="MBW4330323.1"/>
    <property type="molecule type" value="Genomic_DNA"/>
</dbReference>
<name>A0ABS6XJD5_9SPHN</name>
<accession>A0ABS6XJD5</accession>
<evidence type="ECO:0000313" key="4">
    <source>
        <dbReference type="Proteomes" id="UP001197214"/>
    </source>
</evidence>
<dbReference type="PANTHER" id="PTHR30244">
    <property type="entry name" value="TRANSAMINASE"/>
    <property type="match status" value="1"/>
</dbReference>
<reference evidence="3 4" key="1">
    <citation type="submission" date="2021-07" db="EMBL/GenBank/DDBJ databases">
        <title>Stakelama flava sp. nov., a novel endophytic bacterium isolated from branch of Kandelia candel.</title>
        <authorList>
            <person name="Tuo L."/>
        </authorList>
    </citation>
    <scope>NUCLEOTIDE SEQUENCE [LARGE SCALE GENOMIC DNA]</scope>
    <source>
        <strain evidence="3 4">CBK3Z-3</strain>
    </source>
</reference>
<organism evidence="3 4">
    <name type="scientific">Stakelama flava</name>
    <dbReference type="NCBI Taxonomy" id="2860338"/>
    <lineage>
        <taxon>Bacteria</taxon>
        <taxon>Pseudomonadati</taxon>
        <taxon>Pseudomonadota</taxon>
        <taxon>Alphaproteobacteria</taxon>
        <taxon>Sphingomonadales</taxon>
        <taxon>Sphingomonadaceae</taxon>
        <taxon>Stakelama</taxon>
    </lineage>
</organism>
<keyword evidence="4" id="KW-1185">Reference proteome</keyword>
<dbReference type="PANTHER" id="PTHR30244:SF9">
    <property type="entry name" value="PROTEIN RV3402C"/>
    <property type="match status" value="1"/>
</dbReference>
<keyword evidence="1 2" id="KW-0663">Pyridoxal phosphate</keyword>